<dbReference type="Proteomes" id="UP000030672">
    <property type="component" value="Unassembled WGS sequence"/>
</dbReference>
<evidence type="ECO:0000256" key="4">
    <source>
        <dbReference type="ARBA" id="ARBA00023002"/>
    </source>
</evidence>
<dbReference type="PRINTS" id="PR00420">
    <property type="entry name" value="RNGMNOXGNASE"/>
</dbReference>
<dbReference type="GeneID" id="63918309"/>
<dbReference type="InterPro" id="IPR002938">
    <property type="entry name" value="FAD-bd"/>
</dbReference>
<keyword evidence="3" id="KW-0274">FAD</keyword>
<dbReference type="SUPFAM" id="SSF54373">
    <property type="entry name" value="FAD-linked reductases, C-terminal domain"/>
    <property type="match status" value="1"/>
</dbReference>
<evidence type="ECO:0000259" key="6">
    <source>
        <dbReference type="Pfam" id="PF07976"/>
    </source>
</evidence>
<gene>
    <name evidence="7" type="ORF">M437DRAFT_67435</name>
</gene>
<feature type="domain" description="Phenol hydroxylase-like C-terminal dimerisation" evidence="6">
    <location>
        <begin position="430"/>
        <end position="631"/>
    </location>
</feature>
<dbReference type="InterPro" id="IPR036188">
    <property type="entry name" value="FAD/NAD-bd_sf"/>
</dbReference>
<dbReference type="RefSeq" id="XP_040878523.1">
    <property type="nucleotide sequence ID" value="XM_041024936.1"/>
</dbReference>
<dbReference type="SUPFAM" id="SSF52833">
    <property type="entry name" value="Thioredoxin-like"/>
    <property type="match status" value="1"/>
</dbReference>
<accession>A0A074VLB1</accession>
<dbReference type="PANTHER" id="PTHR43004">
    <property type="entry name" value="TRK SYSTEM POTASSIUM UPTAKE PROTEIN"/>
    <property type="match status" value="1"/>
</dbReference>
<keyword evidence="7" id="KW-0503">Monooxygenase</keyword>
<dbReference type="SUPFAM" id="SSF51905">
    <property type="entry name" value="FAD/NAD(P)-binding domain"/>
    <property type="match status" value="1"/>
</dbReference>
<dbReference type="GO" id="GO:0016709">
    <property type="term" value="F:oxidoreductase activity, acting on paired donors, with incorporation or reduction of molecular oxygen, NAD(P)H as one donor, and incorporation of one atom of oxygen"/>
    <property type="evidence" value="ECO:0007669"/>
    <property type="project" value="UniProtKB-ARBA"/>
</dbReference>
<feature type="domain" description="FAD-binding" evidence="5">
    <location>
        <begin position="180"/>
        <end position="395"/>
    </location>
</feature>
<dbReference type="PANTHER" id="PTHR43004:SF20">
    <property type="entry name" value="2-MONOOXYGENASE, PUTATIVE (AFU_ORTHOLOGUE AFUA_1G13660)-RELATED"/>
    <property type="match status" value="1"/>
</dbReference>
<reference evidence="7 8" key="1">
    <citation type="journal article" date="2014" name="BMC Genomics">
        <title>Genome sequencing of four Aureobasidium pullulans varieties: biotechnological potential, stress tolerance, and description of new species.</title>
        <authorList>
            <person name="Gostin Ar C."/>
            <person name="Ohm R.A."/>
            <person name="Kogej T."/>
            <person name="Sonjak S."/>
            <person name="Turk M."/>
            <person name="Zajc J."/>
            <person name="Zalar P."/>
            <person name="Grube M."/>
            <person name="Sun H."/>
            <person name="Han J."/>
            <person name="Sharma A."/>
            <person name="Chiniquy J."/>
            <person name="Ngan C.Y."/>
            <person name="Lipzen A."/>
            <person name="Barry K."/>
            <person name="Grigoriev I.V."/>
            <person name="Gunde-Cimerman N."/>
        </authorList>
    </citation>
    <scope>NUCLEOTIDE SEQUENCE [LARGE SCALE GENOMIC DNA]</scope>
    <source>
        <strain evidence="7 8">CBS 110374</strain>
    </source>
</reference>
<evidence type="ECO:0000256" key="1">
    <source>
        <dbReference type="ARBA" id="ARBA00007801"/>
    </source>
</evidence>
<dbReference type="STRING" id="1043003.A0A074VLB1"/>
<dbReference type="InterPro" id="IPR050641">
    <property type="entry name" value="RIFMO-like"/>
</dbReference>
<dbReference type="EMBL" id="KL584838">
    <property type="protein sequence ID" value="KEQ61500.1"/>
    <property type="molecule type" value="Genomic_DNA"/>
</dbReference>
<evidence type="ECO:0000256" key="2">
    <source>
        <dbReference type="ARBA" id="ARBA00022630"/>
    </source>
</evidence>
<evidence type="ECO:0000256" key="3">
    <source>
        <dbReference type="ARBA" id="ARBA00022827"/>
    </source>
</evidence>
<dbReference type="Pfam" id="PF07976">
    <property type="entry name" value="Phe_hydrox_dim"/>
    <property type="match status" value="1"/>
</dbReference>
<dbReference type="AlphaFoldDB" id="A0A074VLB1"/>
<sequence>MAPKTSEVDLLIIGAGPAGLMAAAWASRCKLKTKIIDDKDTRIRTGQADGLHCRTLEIMDSFGSPSIAYDILGQACVIKDISSTKADFSAQNPKEGCEEHIERCESVRSGEEDLPGSRYPQVSLSQGSVEQAFLNFLERDGDSVRVERNLTPMKLYVEEACVDDHDAYPIETHLRESGKDERAGSPDSTASEKIAAEIVRAKYVLGTDGAHSWTRKALGLQMEGDRTNKHFGVMDFVPLSNFPDIRISCAIHSSSGSIMTLPRENGLVRFYVQLGESAAKGGTFDRGKITPDDIIETSRTILQPYTLDYSHCDWFSVYTVGQRLAQSFSHLDRVFLAGDAVHTHSPTMGAGMNVSMQDSYNLIWKISTAIRTGNREILATYNTERMATAKELIDKDRAMSDFYCDGPSANSKRYQEFREAFRDFVSGVAVEYSPSLLTCPVNTSNGSIDRKGSPQRLEKIYSKPSLASNLILGQRIPSYRVTNHFTAEAVHIHTTLKSTGQWRILLFPGDLSNSLRFSAFQNLGHNLSAPSSFIHTCTPPSSLIDSTISILTIHTSNRNSFSALDLPNIFHPWSDSKGHDYWKMFARDNESRDDIYKAFGIDEEVGCLVVVRPDQHVGYIGELEDLESINSLPFRLLERPNEIYNPDKSVVREPFALETRDVDRQA</sequence>
<keyword evidence="2" id="KW-0285">Flavoprotein</keyword>
<keyword evidence="8" id="KW-1185">Reference proteome</keyword>
<evidence type="ECO:0000313" key="8">
    <source>
        <dbReference type="Proteomes" id="UP000030672"/>
    </source>
</evidence>
<dbReference type="CDD" id="cd02979">
    <property type="entry name" value="PHOX_C"/>
    <property type="match status" value="1"/>
</dbReference>
<dbReference type="InterPro" id="IPR012941">
    <property type="entry name" value="Phe_hydrox_C_dim_dom"/>
</dbReference>
<dbReference type="HOGENOM" id="CLU_009665_9_2_1"/>
<evidence type="ECO:0000259" key="5">
    <source>
        <dbReference type="Pfam" id="PF01494"/>
    </source>
</evidence>
<evidence type="ECO:0000313" key="7">
    <source>
        <dbReference type="EMBL" id="KEQ61500.1"/>
    </source>
</evidence>
<dbReference type="InterPro" id="IPR038220">
    <property type="entry name" value="PHOX_C_sf"/>
</dbReference>
<organism evidence="7 8">
    <name type="scientific">Aureobasidium melanogenum (strain CBS 110374)</name>
    <name type="common">Aureobasidium pullulans var. melanogenum</name>
    <dbReference type="NCBI Taxonomy" id="1043003"/>
    <lineage>
        <taxon>Eukaryota</taxon>
        <taxon>Fungi</taxon>
        <taxon>Dikarya</taxon>
        <taxon>Ascomycota</taxon>
        <taxon>Pezizomycotina</taxon>
        <taxon>Dothideomycetes</taxon>
        <taxon>Dothideomycetidae</taxon>
        <taxon>Dothideales</taxon>
        <taxon>Saccotheciaceae</taxon>
        <taxon>Aureobasidium</taxon>
    </lineage>
</organism>
<keyword evidence="4" id="KW-0560">Oxidoreductase</keyword>
<name>A0A074VLB1_AURM1</name>
<dbReference type="InterPro" id="IPR036249">
    <property type="entry name" value="Thioredoxin-like_sf"/>
</dbReference>
<feature type="domain" description="FAD-binding" evidence="5">
    <location>
        <begin position="7"/>
        <end position="64"/>
    </location>
</feature>
<dbReference type="GO" id="GO:0071949">
    <property type="term" value="F:FAD binding"/>
    <property type="evidence" value="ECO:0007669"/>
    <property type="project" value="InterPro"/>
</dbReference>
<dbReference type="Gene3D" id="3.30.9.10">
    <property type="entry name" value="D-Amino Acid Oxidase, subunit A, domain 2"/>
    <property type="match status" value="1"/>
</dbReference>
<dbReference type="Pfam" id="PF01494">
    <property type="entry name" value="FAD_binding_3"/>
    <property type="match status" value="2"/>
</dbReference>
<dbReference type="Gene3D" id="3.50.50.60">
    <property type="entry name" value="FAD/NAD(P)-binding domain"/>
    <property type="match status" value="1"/>
</dbReference>
<comment type="similarity">
    <text evidence="1">Belongs to the PheA/TfdB FAD monooxygenase family.</text>
</comment>
<protein>
    <submittedName>
        <fullName evidence="7">Phenol 2-monooxygenase</fullName>
    </submittedName>
</protein>
<proteinExistence type="inferred from homology"/>
<dbReference type="Gene3D" id="3.40.30.20">
    <property type="match status" value="1"/>
</dbReference>